<proteinExistence type="predicted"/>
<sequence>MRLLFLSSGRSRADINDCIAFVDDIAAMGTDVRVEIGIVAEEEAESSARGMIEIGVDLFTTTVVSDGQS</sequence>
<evidence type="ECO:0000313" key="2">
    <source>
        <dbReference type="Proteomes" id="UP001151760"/>
    </source>
</evidence>
<reference evidence="1" key="1">
    <citation type="journal article" date="2022" name="Int. J. Mol. Sci.">
        <title>Draft Genome of Tanacetum Coccineum: Genomic Comparison of Closely Related Tanacetum-Family Plants.</title>
        <authorList>
            <person name="Yamashiro T."/>
            <person name="Shiraishi A."/>
            <person name="Nakayama K."/>
            <person name="Satake H."/>
        </authorList>
    </citation>
    <scope>NUCLEOTIDE SEQUENCE</scope>
</reference>
<reference evidence="1" key="2">
    <citation type="submission" date="2022-01" db="EMBL/GenBank/DDBJ databases">
        <authorList>
            <person name="Yamashiro T."/>
            <person name="Shiraishi A."/>
            <person name="Satake H."/>
            <person name="Nakayama K."/>
        </authorList>
    </citation>
    <scope>NUCLEOTIDE SEQUENCE</scope>
</reference>
<protein>
    <submittedName>
        <fullName evidence="1">Uncharacterized protein</fullName>
    </submittedName>
</protein>
<keyword evidence="2" id="KW-1185">Reference proteome</keyword>
<dbReference type="EMBL" id="BQNB010012617">
    <property type="protein sequence ID" value="GJT05811.1"/>
    <property type="molecule type" value="Genomic_DNA"/>
</dbReference>
<name>A0ABQ5AT25_9ASTR</name>
<accession>A0ABQ5AT25</accession>
<evidence type="ECO:0000313" key="1">
    <source>
        <dbReference type="EMBL" id="GJT05811.1"/>
    </source>
</evidence>
<organism evidence="1 2">
    <name type="scientific">Tanacetum coccineum</name>
    <dbReference type="NCBI Taxonomy" id="301880"/>
    <lineage>
        <taxon>Eukaryota</taxon>
        <taxon>Viridiplantae</taxon>
        <taxon>Streptophyta</taxon>
        <taxon>Embryophyta</taxon>
        <taxon>Tracheophyta</taxon>
        <taxon>Spermatophyta</taxon>
        <taxon>Magnoliopsida</taxon>
        <taxon>eudicotyledons</taxon>
        <taxon>Gunneridae</taxon>
        <taxon>Pentapetalae</taxon>
        <taxon>asterids</taxon>
        <taxon>campanulids</taxon>
        <taxon>Asterales</taxon>
        <taxon>Asteraceae</taxon>
        <taxon>Asteroideae</taxon>
        <taxon>Anthemideae</taxon>
        <taxon>Anthemidinae</taxon>
        <taxon>Tanacetum</taxon>
    </lineage>
</organism>
<dbReference type="Proteomes" id="UP001151760">
    <property type="component" value="Unassembled WGS sequence"/>
</dbReference>
<gene>
    <name evidence="1" type="ORF">Tco_0840273</name>
</gene>
<comment type="caution">
    <text evidence="1">The sequence shown here is derived from an EMBL/GenBank/DDBJ whole genome shotgun (WGS) entry which is preliminary data.</text>
</comment>